<reference evidence="2" key="1">
    <citation type="submission" date="2020-10" db="EMBL/GenBank/DDBJ databases">
        <title>Sequencing the genomes of 1000 actinobacteria strains.</title>
        <authorList>
            <person name="Klenk H.-P."/>
        </authorList>
    </citation>
    <scope>NUCLEOTIDE SEQUENCE</scope>
    <source>
        <strain evidence="2">DSM 46832</strain>
    </source>
</reference>
<gene>
    <name evidence="2" type="ORF">H4W31_003596</name>
</gene>
<sequence length="432" mass="45892">MTVDRSVPTDGRRPGSVGFGCVVGALAGAALAGHWGGLATGLGAVVGGIGLGGSEAVARARQRPGQIPALWARIAMSVALAAPLGWLAERLTGVGPLPLGLAVGLLVGILGVRPQKVLLGPVVGAAVGGAAIATGYPVPGAVVAAGVVLAYRILSALLFRDAQVSLLAERVRAEELPFVVPLAARTRYVGTDYVRTLAASLGGGYVADAPDIGIVSSLDELAGPQFEPGAVDPRVREFYEHTTRFALDIVPRWRLWVRPGYLLYRALVARPLGQANVPMNQRETLRGIRSRIDTISPPGTQVVGIRGWIRSFADTDEPIYVGIYTTYRRAGRGYVSVGFPLPQASFTATLVPQARPDGGLVLTSRSDLDQAGHYLTYVDPDSGELTALAMHGFTEQLDVHVEDDELRAEHRFWLFGIPFLVLHYQMTRKSGR</sequence>
<protein>
    <recommendedName>
        <fullName evidence="4">YndJ-like protein</fullName>
    </recommendedName>
</protein>
<evidence type="ECO:0000313" key="3">
    <source>
        <dbReference type="Proteomes" id="UP000649753"/>
    </source>
</evidence>
<feature type="transmembrane region" description="Helical" evidence="1">
    <location>
        <begin position="117"/>
        <end position="136"/>
    </location>
</feature>
<evidence type="ECO:0000256" key="1">
    <source>
        <dbReference type="SAM" id="Phobius"/>
    </source>
</evidence>
<dbReference type="Proteomes" id="UP000649753">
    <property type="component" value="Unassembled WGS sequence"/>
</dbReference>
<proteinExistence type="predicted"/>
<dbReference type="RefSeq" id="WP_318783248.1">
    <property type="nucleotide sequence ID" value="NZ_JADBEB010000001.1"/>
</dbReference>
<keyword evidence="1" id="KW-1133">Transmembrane helix</keyword>
<keyword evidence="3" id="KW-1185">Reference proteome</keyword>
<dbReference type="AlphaFoldDB" id="A0A927M9V6"/>
<feature type="transmembrane region" description="Helical" evidence="1">
    <location>
        <begin position="38"/>
        <end position="58"/>
    </location>
</feature>
<evidence type="ECO:0008006" key="4">
    <source>
        <dbReference type="Google" id="ProtNLM"/>
    </source>
</evidence>
<feature type="transmembrane region" description="Helical" evidence="1">
    <location>
        <begin position="15"/>
        <end position="32"/>
    </location>
</feature>
<dbReference type="EMBL" id="JADBEB010000001">
    <property type="protein sequence ID" value="MBE1487958.1"/>
    <property type="molecule type" value="Genomic_DNA"/>
</dbReference>
<feature type="transmembrane region" description="Helical" evidence="1">
    <location>
        <begin position="94"/>
        <end position="112"/>
    </location>
</feature>
<keyword evidence="1" id="KW-0812">Transmembrane</keyword>
<accession>A0A927M9V6</accession>
<keyword evidence="1" id="KW-0472">Membrane</keyword>
<feature type="transmembrane region" description="Helical" evidence="1">
    <location>
        <begin position="70"/>
        <end position="88"/>
    </location>
</feature>
<comment type="caution">
    <text evidence="2">The sequence shown here is derived from an EMBL/GenBank/DDBJ whole genome shotgun (WGS) entry which is preliminary data.</text>
</comment>
<evidence type="ECO:0000313" key="2">
    <source>
        <dbReference type="EMBL" id="MBE1487958.1"/>
    </source>
</evidence>
<organism evidence="2 3">
    <name type="scientific">Plantactinospora soyae</name>
    <dbReference type="NCBI Taxonomy" id="1544732"/>
    <lineage>
        <taxon>Bacteria</taxon>
        <taxon>Bacillati</taxon>
        <taxon>Actinomycetota</taxon>
        <taxon>Actinomycetes</taxon>
        <taxon>Micromonosporales</taxon>
        <taxon>Micromonosporaceae</taxon>
        <taxon>Plantactinospora</taxon>
    </lineage>
</organism>
<name>A0A927M9V6_9ACTN</name>